<dbReference type="GeneID" id="20354327"/>
<feature type="compositionally biased region" description="Polar residues" evidence="1">
    <location>
        <begin position="1"/>
        <end position="16"/>
    </location>
</feature>
<reference evidence="3" key="4">
    <citation type="journal article" date="2015" name="G3 (Bethesda)">
        <title>Genome sequences of three phytopathogenic species of the Magnaporthaceae family of fungi.</title>
        <authorList>
            <person name="Okagaki L.H."/>
            <person name="Nunes C.C."/>
            <person name="Sailsbery J."/>
            <person name="Clay B."/>
            <person name="Brown D."/>
            <person name="John T."/>
            <person name="Oh Y."/>
            <person name="Young N."/>
            <person name="Fitzgerald M."/>
            <person name="Haas B.J."/>
            <person name="Zeng Q."/>
            <person name="Young S."/>
            <person name="Adiconis X."/>
            <person name="Fan L."/>
            <person name="Levin J.Z."/>
            <person name="Mitchell T.K."/>
            <person name="Okubara P.A."/>
            <person name="Farman M.L."/>
            <person name="Kohn L.M."/>
            <person name="Birren B."/>
            <person name="Ma L.-J."/>
            <person name="Dean R.A."/>
        </authorList>
    </citation>
    <scope>NUCLEOTIDE SEQUENCE</scope>
    <source>
        <strain evidence="3">R3-111a-1</strain>
    </source>
</reference>
<evidence type="ECO:0000313" key="2">
    <source>
        <dbReference type="EMBL" id="EJT68556.1"/>
    </source>
</evidence>
<evidence type="ECO:0000313" key="3">
    <source>
        <dbReference type="EnsemblFungi" id="EJT68556"/>
    </source>
</evidence>
<dbReference type="VEuPathDB" id="FungiDB:GGTG_13869"/>
<dbReference type="EnsemblFungi" id="EJT68556">
    <property type="protein sequence ID" value="EJT68556"/>
    <property type="gene ID" value="GGTG_13869"/>
</dbReference>
<organism evidence="2">
    <name type="scientific">Gaeumannomyces tritici (strain R3-111a-1)</name>
    <name type="common">Wheat and barley take-all root rot fungus</name>
    <name type="synonym">Gaeumannomyces graminis var. tritici</name>
    <dbReference type="NCBI Taxonomy" id="644352"/>
    <lineage>
        <taxon>Eukaryota</taxon>
        <taxon>Fungi</taxon>
        <taxon>Dikarya</taxon>
        <taxon>Ascomycota</taxon>
        <taxon>Pezizomycotina</taxon>
        <taxon>Sordariomycetes</taxon>
        <taxon>Sordariomycetidae</taxon>
        <taxon>Magnaporthales</taxon>
        <taxon>Magnaporthaceae</taxon>
        <taxon>Gaeumannomyces</taxon>
    </lineage>
</organism>
<proteinExistence type="predicted"/>
<protein>
    <submittedName>
        <fullName evidence="2 3">Uncharacterized protein</fullName>
    </submittedName>
</protein>
<feature type="region of interest" description="Disordered" evidence="1">
    <location>
        <begin position="1"/>
        <end position="27"/>
    </location>
</feature>
<evidence type="ECO:0000313" key="4">
    <source>
        <dbReference type="Proteomes" id="UP000006039"/>
    </source>
</evidence>
<evidence type="ECO:0000256" key="1">
    <source>
        <dbReference type="SAM" id="MobiDB-lite"/>
    </source>
</evidence>
<sequence length="121" mass="13196">MGSKTPSFMQGNWCKSSQDEEDYTPRSPMDKLLSRFALAGVIELLPALMGLPILRQPLCPQSTSPTALLRFAGCRNHHSRIPSSPPQQRCIVPAYIASVGRGAPAVCRSRKLGLRPEPPSL</sequence>
<reference evidence="2" key="3">
    <citation type="submission" date="2010-09" db="EMBL/GenBank/DDBJ databases">
        <title>Annotation of Gaeumannomyces graminis var. tritici R3-111a-1.</title>
        <authorList>
            <consortium name="The Broad Institute Genome Sequencing Platform"/>
            <person name="Ma L.-J."/>
            <person name="Dead R."/>
            <person name="Young S.K."/>
            <person name="Zeng Q."/>
            <person name="Gargeya S."/>
            <person name="Fitzgerald M."/>
            <person name="Haas B."/>
            <person name="Abouelleil A."/>
            <person name="Alvarado L."/>
            <person name="Arachchi H.M."/>
            <person name="Berlin A."/>
            <person name="Brown A."/>
            <person name="Chapman S.B."/>
            <person name="Chen Z."/>
            <person name="Dunbar C."/>
            <person name="Freedman E."/>
            <person name="Gearin G."/>
            <person name="Gellesch M."/>
            <person name="Goldberg J."/>
            <person name="Griggs A."/>
            <person name="Gujja S."/>
            <person name="Heiman D."/>
            <person name="Howarth C."/>
            <person name="Larson L."/>
            <person name="Lui A."/>
            <person name="MacDonald P.J.P."/>
            <person name="Mehta T."/>
            <person name="Montmayeur A."/>
            <person name="Murphy C."/>
            <person name="Neiman D."/>
            <person name="Pearson M."/>
            <person name="Priest M."/>
            <person name="Roberts A."/>
            <person name="Saif S."/>
            <person name="Shea T."/>
            <person name="Shenoy N."/>
            <person name="Sisk P."/>
            <person name="Stolte C."/>
            <person name="Sykes S."/>
            <person name="Yandava C."/>
            <person name="Wortman J."/>
            <person name="Nusbaum C."/>
            <person name="Birren B."/>
        </authorList>
    </citation>
    <scope>NUCLEOTIDE SEQUENCE</scope>
    <source>
        <strain evidence="2">R3-111a-1</strain>
    </source>
</reference>
<dbReference type="RefSeq" id="XP_009230055.1">
    <property type="nucleotide sequence ID" value="XM_009231791.1"/>
</dbReference>
<gene>
    <name evidence="3" type="primary">20354327</name>
    <name evidence="2" type="ORF">GGTG_13869</name>
</gene>
<dbReference type="HOGENOM" id="CLU_2038233_0_0_1"/>
<accession>J3PK23</accession>
<reference evidence="3" key="5">
    <citation type="submission" date="2018-04" db="UniProtKB">
        <authorList>
            <consortium name="EnsemblFungi"/>
        </authorList>
    </citation>
    <scope>IDENTIFICATION</scope>
    <source>
        <strain evidence="3">R3-111a-1</strain>
    </source>
</reference>
<keyword evidence="4" id="KW-1185">Reference proteome</keyword>
<reference evidence="4" key="1">
    <citation type="submission" date="2010-07" db="EMBL/GenBank/DDBJ databases">
        <title>The genome sequence of Gaeumannomyces graminis var. tritici strain R3-111a-1.</title>
        <authorList>
            <consortium name="The Broad Institute Genome Sequencing Platform"/>
            <person name="Ma L.-J."/>
            <person name="Dead R."/>
            <person name="Young S."/>
            <person name="Zeng Q."/>
            <person name="Koehrsen M."/>
            <person name="Alvarado L."/>
            <person name="Berlin A."/>
            <person name="Chapman S.B."/>
            <person name="Chen Z."/>
            <person name="Freedman E."/>
            <person name="Gellesch M."/>
            <person name="Goldberg J."/>
            <person name="Griggs A."/>
            <person name="Gujja S."/>
            <person name="Heilman E.R."/>
            <person name="Heiman D."/>
            <person name="Hepburn T."/>
            <person name="Howarth C."/>
            <person name="Jen D."/>
            <person name="Larson L."/>
            <person name="Mehta T."/>
            <person name="Neiman D."/>
            <person name="Pearson M."/>
            <person name="Roberts A."/>
            <person name="Saif S."/>
            <person name="Shea T."/>
            <person name="Shenoy N."/>
            <person name="Sisk P."/>
            <person name="Stolte C."/>
            <person name="Sykes S."/>
            <person name="Walk T."/>
            <person name="White J."/>
            <person name="Yandava C."/>
            <person name="Haas B."/>
            <person name="Nusbaum C."/>
            <person name="Birren B."/>
        </authorList>
    </citation>
    <scope>NUCLEOTIDE SEQUENCE [LARGE SCALE GENOMIC DNA]</scope>
    <source>
        <strain evidence="4">R3-111a-1</strain>
    </source>
</reference>
<dbReference type="Proteomes" id="UP000006039">
    <property type="component" value="Unassembled WGS sequence"/>
</dbReference>
<reference evidence="2" key="2">
    <citation type="submission" date="2010-07" db="EMBL/GenBank/DDBJ databases">
        <authorList>
            <consortium name="The Broad Institute Genome Sequencing Platform"/>
            <consortium name="Broad Institute Genome Sequencing Center for Infectious Disease"/>
            <person name="Ma L.-J."/>
            <person name="Dead R."/>
            <person name="Young S."/>
            <person name="Zeng Q."/>
            <person name="Koehrsen M."/>
            <person name="Alvarado L."/>
            <person name="Berlin A."/>
            <person name="Chapman S.B."/>
            <person name="Chen Z."/>
            <person name="Freedman E."/>
            <person name="Gellesch M."/>
            <person name="Goldberg J."/>
            <person name="Griggs A."/>
            <person name="Gujja S."/>
            <person name="Heilman E.R."/>
            <person name="Heiman D."/>
            <person name="Hepburn T."/>
            <person name="Howarth C."/>
            <person name="Jen D."/>
            <person name="Larson L."/>
            <person name="Mehta T."/>
            <person name="Neiman D."/>
            <person name="Pearson M."/>
            <person name="Roberts A."/>
            <person name="Saif S."/>
            <person name="Shea T."/>
            <person name="Shenoy N."/>
            <person name="Sisk P."/>
            <person name="Stolte C."/>
            <person name="Sykes S."/>
            <person name="Walk T."/>
            <person name="White J."/>
            <person name="Yandava C."/>
            <person name="Haas B."/>
            <person name="Nusbaum C."/>
            <person name="Birren B."/>
        </authorList>
    </citation>
    <scope>NUCLEOTIDE SEQUENCE</scope>
    <source>
        <strain evidence="2">R3-111a-1</strain>
    </source>
</reference>
<dbReference type="EMBL" id="GL385463">
    <property type="protein sequence ID" value="EJT68556.1"/>
    <property type="molecule type" value="Genomic_DNA"/>
</dbReference>
<name>J3PK23_GAET3</name>
<dbReference type="AlphaFoldDB" id="J3PK23"/>